<keyword evidence="3" id="KW-1185">Reference proteome</keyword>
<dbReference type="EMBL" id="ML986595">
    <property type="protein sequence ID" value="KAF2266797.1"/>
    <property type="molecule type" value="Genomic_DNA"/>
</dbReference>
<feature type="region of interest" description="Disordered" evidence="1">
    <location>
        <begin position="73"/>
        <end position="93"/>
    </location>
</feature>
<evidence type="ECO:0000313" key="2">
    <source>
        <dbReference type="EMBL" id="KAF2266797.1"/>
    </source>
</evidence>
<dbReference type="AlphaFoldDB" id="A0A9P4KCN5"/>
<feature type="region of interest" description="Disordered" evidence="1">
    <location>
        <begin position="141"/>
        <end position="165"/>
    </location>
</feature>
<gene>
    <name evidence="2" type="ORF">CC78DRAFT_107769</name>
</gene>
<organism evidence="2 3">
    <name type="scientific">Lojkania enalia</name>
    <dbReference type="NCBI Taxonomy" id="147567"/>
    <lineage>
        <taxon>Eukaryota</taxon>
        <taxon>Fungi</taxon>
        <taxon>Dikarya</taxon>
        <taxon>Ascomycota</taxon>
        <taxon>Pezizomycotina</taxon>
        <taxon>Dothideomycetes</taxon>
        <taxon>Pleosporomycetidae</taxon>
        <taxon>Pleosporales</taxon>
        <taxon>Pleosporales incertae sedis</taxon>
        <taxon>Lojkania</taxon>
    </lineage>
</organism>
<evidence type="ECO:0000256" key="1">
    <source>
        <dbReference type="SAM" id="MobiDB-lite"/>
    </source>
</evidence>
<protein>
    <submittedName>
        <fullName evidence="2">Uncharacterized protein</fullName>
    </submittedName>
</protein>
<accession>A0A9P4KCN5</accession>
<evidence type="ECO:0000313" key="3">
    <source>
        <dbReference type="Proteomes" id="UP000800093"/>
    </source>
</evidence>
<feature type="compositionally biased region" description="Basic and acidic residues" evidence="1">
    <location>
        <begin position="231"/>
        <end position="249"/>
    </location>
</feature>
<dbReference type="Proteomes" id="UP000800093">
    <property type="component" value="Unassembled WGS sequence"/>
</dbReference>
<feature type="region of interest" description="Disordered" evidence="1">
    <location>
        <begin position="217"/>
        <end position="249"/>
    </location>
</feature>
<proteinExistence type="predicted"/>
<sequence length="249" mass="26253">MSTPGSDAATLEHRSIELRCEGSFQGTVAASNSTYSNYSVAAVGPSRRLALACQLTRPPVFCPHSPSLPLSRASLGERGVGRTGARTQPAQGSRNFLKHSDELCNGRRAAISGLHSSLAPAAQGVRDWIIIITRREATSVGGTSTRRGSSRSIPPFSPGVGARATPAGAAGTSDLRFFDERLAVVAALLGLRWHNVAMIDVIRSGAATVQGSRIQGLGPTQSGLARASIRGSDREYRGRSRFTRKTDVT</sequence>
<comment type="caution">
    <text evidence="2">The sequence shown here is derived from an EMBL/GenBank/DDBJ whole genome shotgun (WGS) entry which is preliminary data.</text>
</comment>
<reference evidence="3" key="1">
    <citation type="journal article" date="2020" name="Stud. Mycol.">
        <title>101 Dothideomycetes genomes: A test case for predicting lifestyles and emergence of pathogens.</title>
        <authorList>
            <person name="Haridas S."/>
            <person name="Albert R."/>
            <person name="Binder M."/>
            <person name="Bloem J."/>
            <person name="LaButti K."/>
            <person name="Salamov A."/>
            <person name="Andreopoulos B."/>
            <person name="Baker S."/>
            <person name="Barry K."/>
            <person name="Bills G."/>
            <person name="Bluhm B."/>
            <person name="Cannon C."/>
            <person name="Castanera R."/>
            <person name="Culley D."/>
            <person name="Daum C."/>
            <person name="Ezra D."/>
            <person name="Gonzalez J."/>
            <person name="Henrissat B."/>
            <person name="Kuo A."/>
            <person name="Liang C."/>
            <person name="Lipzen A."/>
            <person name="Lutzoni F."/>
            <person name="Magnuson J."/>
            <person name="Mondo S."/>
            <person name="Nolan M."/>
            <person name="Ohm R."/>
            <person name="Pangilinan J."/>
            <person name="Park H.-J."/>
            <person name="Ramirez L."/>
            <person name="Alfaro M."/>
            <person name="Sun H."/>
            <person name="Tritt A."/>
            <person name="Yoshinaga Y."/>
            <person name="Zwiers L.-H."/>
            <person name="Turgeon B."/>
            <person name="Goodwin S."/>
            <person name="Spatafora J."/>
            <person name="Crous P."/>
            <person name="Grigoriev I."/>
        </authorList>
    </citation>
    <scope>NUCLEOTIDE SEQUENCE [LARGE SCALE GENOMIC DNA]</scope>
    <source>
        <strain evidence="3">CBS 304.66</strain>
    </source>
</reference>
<name>A0A9P4KCN5_9PLEO</name>